<keyword evidence="6" id="KW-0067">ATP-binding</keyword>
<keyword evidence="15" id="KW-1185">Reference proteome</keyword>
<evidence type="ECO:0000256" key="6">
    <source>
        <dbReference type="ARBA" id="ARBA00022840"/>
    </source>
</evidence>
<keyword evidence="7 11" id="KW-1133">Transmembrane helix</keyword>
<dbReference type="PROSITE" id="PS00211">
    <property type="entry name" value="ABC_TRANSPORTER_1"/>
    <property type="match status" value="1"/>
</dbReference>
<feature type="transmembrane region" description="Helical" evidence="11">
    <location>
        <begin position="955"/>
        <end position="983"/>
    </location>
</feature>
<dbReference type="GO" id="GO:0016020">
    <property type="term" value="C:membrane"/>
    <property type="evidence" value="ECO:0007669"/>
    <property type="project" value="UniProtKB-SubCell"/>
</dbReference>
<feature type="domain" description="ABC transporter" evidence="12">
    <location>
        <begin position="1148"/>
        <end position="1401"/>
    </location>
</feature>
<dbReference type="SMART" id="SM00382">
    <property type="entry name" value="AAA"/>
    <property type="match status" value="2"/>
</dbReference>
<feature type="transmembrane region" description="Helical" evidence="11">
    <location>
        <begin position="1053"/>
        <end position="1073"/>
    </location>
</feature>
<evidence type="ECO:0000256" key="5">
    <source>
        <dbReference type="ARBA" id="ARBA00022741"/>
    </source>
</evidence>
<evidence type="ECO:0000256" key="1">
    <source>
        <dbReference type="ARBA" id="ARBA00004141"/>
    </source>
</evidence>
<feature type="transmembrane region" description="Helical" evidence="11">
    <location>
        <begin position="295"/>
        <end position="319"/>
    </location>
</feature>
<dbReference type="FunFam" id="1.20.1560.10:FF:000061">
    <property type="entry name" value="ATP-binding cassette transporter YOR1"/>
    <property type="match status" value="1"/>
</dbReference>
<dbReference type="InterPro" id="IPR017871">
    <property type="entry name" value="ABC_transporter-like_CS"/>
</dbReference>
<dbReference type="InterPro" id="IPR027417">
    <property type="entry name" value="P-loop_NTPase"/>
</dbReference>
<feature type="domain" description="ABC transmembrane type-1" evidence="13">
    <location>
        <begin position="835"/>
        <end position="1110"/>
    </location>
</feature>
<proteinExistence type="inferred from homology"/>
<evidence type="ECO:0000313" key="15">
    <source>
        <dbReference type="Proteomes" id="UP000807353"/>
    </source>
</evidence>
<feature type="transmembrane region" description="Helical" evidence="11">
    <location>
        <begin position="831"/>
        <end position="855"/>
    </location>
</feature>
<sequence length="1417" mass="157258">MSLKSKQSSEESGKQFPVSEVPISNTITKRSRLFRVPFTSSKPPPPPKASVNDALIIPESTASLFSLITFEWVTPLLSLGYARPLEAPDLYKLQPDRGAAYIAERINLSFDRRQKEAQEYNTRLANGAIRPGIWKVVVWTLSGSRAEKEKKWREVGGKKKASLVWAMNDSVKWWFWSAGLLKVVGDTAQVTSPLLVKAIIEFANEAYFGHRIGGPVPAVGIGIGYVFGLLALQAVASLSTHHFFYRATSTGVLLRGGLITAIYTRSLRLTSRARSTLTNGKLVNHISTDVSRIDFCAGFFHMAWAAPVQMIICLILLILNLGPSAIAGFAFFILATPVQTMVMKKLFSLRQKSMIWTDKRAKLLQELLGGMKVIKFFAWEIPFLGRIFDYRKRELAYIRSLLIIRAANNAVAMSMPVLASVIAFVTYSLTGHTLDPAVIFASLTLFTLLRLPLMFLPMSFSSIADAANAVGRLYGVFEAELLDETHIVDPELDVAIEVKRASFTWDSPPPDNSRASGAKKRKGGNSLEAKLEAARKDKEAADKATEKARSDEENVFKIKDMNMVIPRGQLVAIVGAVGSGKTSLLQGIIGEMRKTGGSIKFGGSVGYCSQSAWIQNATIRENICFGRAFEEQRYWKAIVDSCLEPDLEMLPNGDLTEVGEKGISLSGGQKQRLNICRAIYCDTDIQIFDDPLSALDAHVGKAVFQNVLQNSLSKKTRVLVTHALHFLPQVDYIYAITEGHIAEQGTYAELIANKGEFSKFIHEFGSTEEEEEKEKTEEDLMAGEGQNMKENTEGRKKATLGVGIMQAEERNTGAVNWEVYKAYSAAGKGKFVLPLLFFSIVLIQGATVMGSYWLVYWQERKWAQPEGFYMGIYAFLGVAQAIATFIMGSMFAMLTYFASQHLHKDAINQVMHAPMSFFETTPLGRIMNRFSKDIDTIDNMLGDSLRMLAGTSSSIIGAIILISIVLPWFLIGVFCIIILYLYAASFYRASARELKRLDAVLRSSLYSHFSESLSGLATIRAYGEAERFRRDNETRVDIENRAYWLTVTNQRWLGIRLDFLGAILTFIVGLLTVGTRYTISPAQTGLVLSYILSVQQAFGWLVRQSAEVENNMNSVERIVHYATRIEQEAPHELSENKPPSGWPTKGRVELENVVLSYRPELPPVLKGLSMTVQAGEKIGIVGRTGAGKSSIMTALYRLVELTSGTMFIDGVDISKVGLADLRNGLAIIPQDPLLFSGTLRSNLDPFGQHDDITLWDALKRAYLVDNNSKHDSLMLSDDDVPSGTHTPMNRFTLDSIVEDEGGNLSIGQRSLVSLARALVKDSKVIILDEATASVDYETDRNIQDTIAYEFKDRTILCIAHRLRTIISYNRICVLDAGQIAEFDTPIRLYDIPNGIFRGMCERSSITMDDLRLAAKPI</sequence>
<keyword evidence="9 11" id="KW-0472">Membrane</keyword>
<dbReference type="PROSITE" id="PS50929">
    <property type="entry name" value="ABC_TM1F"/>
    <property type="match status" value="2"/>
</dbReference>
<dbReference type="OrthoDB" id="6500128at2759"/>
<dbReference type="InterPro" id="IPR050173">
    <property type="entry name" value="ABC_transporter_C-like"/>
</dbReference>
<dbReference type="InterPro" id="IPR011527">
    <property type="entry name" value="ABC1_TM_dom"/>
</dbReference>
<dbReference type="CDD" id="cd03250">
    <property type="entry name" value="ABCC_MRP_domain1"/>
    <property type="match status" value="1"/>
</dbReference>
<dbReference type="Pfam" id="PF00664">
    <property type="entry name" value="ABC_membrane"/>
    <property type="match status" value="2"/>
</dbReference>
<dbReference type="CDD" id="cd03244">
    <property type="entry name" value="ABCC_MRP_domain2"/>
    <property type="match status" value="1"/>
</dbReference>
<organism evidence="14 15">
    <name type="scientific">Collybia nuda</name>
    <dbReference type="NCBI Taxonomy" id="64659"/>
    <lineage>
        <taxon>Eukaryota</taxon>
        <taxon>Fungi</taxon>
        <taxon>Dikarya</taxon>
        <taxon>Basidiomycota</taxon>
        <taxon>Agaricomycotina</taxon>
        <taxon>Agaricomycetes</taxon>
        <taxon>Agaricomycetidae</taxon>
        <taxon>Agaricales</taxon>
        <taxon>Tricholomatineae</taxon>
        <taxon>Clitocybaceae</taxon>
        <taxon>Collybia</taxon>
    </lineage>
</organism>
<feature type="compositionally biased region" description="Basic and acidic residues" evidence="10">
    <location>
        <begin position="529"/>
        <end position="549"/>
    </location>
</feature>
<dbReference type="PROSITE" id="PS50893">
    <property type="entry name" value="ABC_TRANSPORTER_2"/>
    <property type="match status" value="2"/>
</dbReference>
<evidence type="ECO:0000256" key="9">
    <source>
        <dbReference type="ARBA" id="ARBA00023136"/>
    </source>
</evidence>
<dbReference type="InterPro" id="IPR003593">
    <property type="entry name" value="AAA+_ATPase"/>
</dbReference>
<dbReference type="SUPFAM" id="SSF90123">
    <property type="entry name" value="ABC transporter transmembrane region"/>
    <property type="match status" value="2"/>
</dbReference>
<dbReference type="GO" id="GO:0140359">
    <property type="term" value="F:ABC-type transporter activity"/>
    <property type="evidence" value="ECO:0007669"/>
    <property type="project" value="InterPro"/>
</dbReference>
<evidence type="ECO:0000256" key="10">
    <source>
        <dbReference type="SAM" id="MobiDB-lite"/>
    </source>
</evidence>
<evidence type="ECO:0000256" key="3">
    <source>
        <dbReference type="ARBA" id="ARBA00022448"/>
    </source>
</evidence>
<feature type="domain" description="ABC transmembrane type-1" evidence="13">
    <location>
        <begin position="178"/>
        <end position="465"/>
    </location>
</feature>
<feature type="transmembrane region" description="Helical" evidence="11">
    <location>
        <begin position="216"/>
        <end position="237"/>
    </location>
</feature>
<dbReference type="InterPro" id="IPR003439">
    <property type="entry name" value="ABC_transporter-like_ATP-bd"/>
</dbReference>
<evidence type="ECO:0000256" key="8">
    <source>
        <dbReference type="ARBA" id="ARBA00023026"/>
    </source>
</evidence>
<dbReference type="InterPro" id="IPR036640">
    <property type="entry name" value="ABC1_TM_sf"/>
</dbReference>
<dbReference type="Pfam" id="PF00005">
    <property type="entry name" value="ABC_tran"/>
    <property type="match status" value="2"/>
</dbReference>
<dbReference type="CDD" id="cd18597">
    <property type="entry name" value="ABC_6TM_YOR1_D1_like"/>
    <property type="match status" value="1"/>
</dbReference>
<evidence type="ECO:0000313" key="14">
    <source>
        <dbReference type="EMBL" id="KAF9466563.1"/>
    </source>
</evidence>
<feature type="domain" description="ABC transporter" evidence="12">
    <location>
        <begin position="542"/>
        <end position="763"/>
    </location>
</feature>
<comment type="similarity">
    <text evidence="2">Belongs to the ABC transporter superfamily. ABCC family. Conjugate transporter (TC 3.A.1.208) subfamily.</text>
</comment>
<feature type="transmembrane region" description="Helical" evidence="11">
    <location>
        <begin position="402"/>
        <end position="425"/>
    </location>
</feature>
<gene>
    <name evidence="14" type="ORF">BDZ94DRAFT_1187320</name>
</gene>
<keyword evidence="3" id="KW-0813">Transport</keyword>
<feature type="transmembrane region" description="Helical" evidence="11">
    <location>
        <begin position="867"/>
        <end position="894"/>
    </location>
</feature>
<dbReference type="FunFam" id="3.40.50.300:FF:000565">
    <property type="entry name" value="ABC bile acid transporter"/>
    <property type="match status" value="1"/>
</dbReference>
<dbReference type="PANTHER" id="PTHR24223:SF456">
    <property type="entry name" value="MULTIDRUG RESISTANCE-ASSOCIATED PROTEIN LETHAL(2)03659"/>
    <property type="match status" value="1"/>
</dbReference>
<dbReference type="Gene3D" id="3.40.50.300">
    <property type="entry name" value="P-loop containing nucleotide triphosphate hydrolases"/>
    <property type="match status" value="2"/>
</dbReference>
<comment type="caution">
    <text evidence="14">The sequence shown here is derived from an EMBL/GenBank/DDBJ whole genome shotgun (WGS) entry which is preliminary data.</text>
</comment>
<accession>A0A9P5YAV9</accession>
<keyword evidence="5" id="KW-0547">Nucleotide-binding</keyword>
<dbReference type="Gene3D" id="1.20.1560.10">
    <property type="entry name" value="ABC transporter type 1, transmembrane domain"/>
    <property type="match status" value="2"/>
</dbReference>
<evidence type="ECO:0000259" key="13">
    <source>
        <dbReference type="PROSITE" id="PS50929"/>
    </source>
</evidence>
<feature type="transmembrane region" description="Helical" evidence="11">
    <location>
        <begin position="437"/>
        <end position="456"/>
    </location>
</feature>
<dbReference type="GO" id="GO:0016887">
    <property type="term" value="F:ATP hydrolysis activity"/>
    <property type="evidence" value="ECO:0007669"/>
    <property type="project" value="InterPro"/>
</dbReference>
<feature type="region of interest" description="Disordered" evidence="10">
    <location>
        <begin position="1"/>
        <end position="23"/>
    </location>
</feature>
<keyword evidence="8" id="KW-0843">Virulence</keyword>
<dbReference type="FunFam" id="3.40.50.300:FF:000997">
    <property type="entry name" value="Multidrug resistance-associated protein 1"/>
    <property type="match status" value="1"/>
</dbReference>
<evidence type="ECO:0000259" key="12">
    <source>
        <dbReference type="PROSITE" id="PS50893"/>
    </source>
</evidence>
<name>A0A9P5YAV9_9AGAR</name>
<dbReference type="SUPFAM" id="SSF52540">
    <property type="entry name" value="P-loop containing nucleoside triphosphate hydrolases"/>
    <property type="match status" value="2"/>
</dbReference>
<feature type="transmembrane region" description="Helical" evidence="11">
    <location>
        <begin position="325"/>
        <end position="343"/>
    </location>
</feature>
<evidence type="ECO:0000256" key="2">
    <source>
        <dbReference type="ARBA" id="ARBA00009726"/>
    </source>
</evidence>
<dbReference type="CDD" id="cd18606">
    <property type="entry name" value="ABC_6TM_YOR1_D2_like"/>
    <property type="match status" value="1"/>
</dbReference>
<dbReference type="Proteomes" id="UP000807353">
    <property type="component" value="Unassembled WGS sequence"/>
</dbReference>
<dbReference type="EMBL" id="MU150241">
    <property type="protein sequence ID" value="KAF9466563.1"/>
    <property type="molecule type" value="Genomic_DNA"/>
</dbReference>
<protein>
    <submittedName>
        <fullName evidence="14">ABC transporter</fullName>
    </submittedName>
</protein>
<keyword evidence="4 11" id="KW-0812">Transmembrane</keyword>
<evidence type="ECO:0000256" key="11">
    <source>
        <dbReference type="SAM" id="Phobius"/>
    </source>
</evidence>
<dbReference type="GO" id="GO:0005524">
    <property type="term" value="F:ATP binding"/>
    <property type="evidence" value="ECO:0007669"/>
    <property type="project" value="UniProtKB-KW"/>
</dbReference>
<dbReference type="PANTHER" id="PTHR24223">
    <property type="entry name" value="ATP-BINDING CASSETTE SUB-FAMILY C"/>
    <property type="match status" value="1"/>
</dbReference>
<feature type="region of interest" description="Disordered" evidence="10">
    <location>
        <begin position="507"/>
        <end position="549"/>
    </location>
</feature>
<reference evidence="14" key="1">
    <citation type="submission" date="2020-11" db="EMBL/GenBank/DDBJ databases">
        <authorList>
            <consortium name="DOE Joint Genome Institute"/>
            <person name="Ahrendt S."/>
            <person name="Riley R."/>
            <person name="Andreopoulos W."/>
            <person name="Labutti K."/>
            <person name="Pangilinan J."/>
            <person name="Ruiz-Duenas F.J."/>
            <person name="Barrasa J.M."/>
            <person name="Sanchez-Garcia M."/>
            <person name="Camarero S."/>
            <person name="Miyauchi S."/>
            <person name="Serrano A."/>
            <person name="Linde D."/>
            <person name="Babiker R."/>
            <person name="Drula E."/>
            <person name="Ayuso-Fernandez I."/>
            <person name="Pacheco R."/>
            <person name="Padilla G."/>
            <person name="Ferreira P."/>
            <person name="Barriuso J."/>
            <person name="Kellner H."/>
            <person name="Castanera R."/>
            <person name="Alfaro M."/>
            <person name="Ramirez L."/>
            <person name="Pisabarro A.G."/>
            <person name="Kuo A."/>
            <person name="Tritt A."/>
            <person name="Lipzen A."/>
            <person name="He G."/>
            <person name="Yan M."/>
            <person name="Ng V."/>
            <person name="Cullen D."/>
            <person name="Martin F."/>
            <person name="Rosso M.-N."/>
            <person name="Henrissat B."/>
            <person name="Hibbett D."/>
            <person name="Martinez A.T."/>
            <person name="Grigoriev I.V."/>
        </authorList>
    </citation>
    <scope>NUCLEOTIDE SEQUENCE</scope>
    <source>
        <strain evidence="14">CBS 247.69</strain>
    </source>
</reference>
<evidence type="ECO:0000256" key="7">
    <source>
        <dbReference type="ARBA" id="ARBA00022989"/>
    </source>
</evidence>
<comment type="subcellular location">
    <subcellularLocation>
        <location evidence="1">Membrane</location>
        <topology evidence="1">Multi-pass membrane protein</topology>
    </subcellularLocation>
</comment>
<evidence type="ECO:0000256" key="4">
    <source>
        <dbReference type="ARBA" id="ARBA00022692"/>
    </source>
</evidence>
<dbReference type="FunFam" id="1.20.1560.10:FF:000010">
    <property type="entry name" value="Multidrug resistance-associated ABC transporter"/>
    <property type="match status" value="1"/>
</dbReference>